<dbReference type="SUPFAM" id="SSF51735">
    <property type="entry name" value="NAD(P)-binding Rossmann-fold domains"/>
    <property type="match status" value="1"/>
</dbReference>
<dbReference type="InterPro" id="IPR055170">
    <property type="entry name" value="GFO_IDH_MocA-like_dom"/>
</dbReference>
<evidence type="ECO:0000313" key="3">
    <source>
        <dbReference type="EMBL" id="SDL22407.1"/>
    </source>
</evidence>
<dbReference type="InterPro" id="IPR052515">
    <property type="entry name" value="Gfo/Idh/MocA_Oxidoreductase"/>
</dbReference>
<proteinExistence type="predicted"/>
<accession>A0A1G9IB17</accession>
<dbReference type="Proteomes" id="UP000199475">
    <property type="component" value="Unassembled WGS sequence"/>
</dbReference>
<dbReference type="STRING" id="686624.SAMN04488242_0831"/>
<dbReference type="InterPro" id="IPR036291">
    <property type="entry name" value="NAD(P)-bd_dom_sf"/>
</dbReference>
<dbReference type="Pfam" id="PF01408">
    <property type="entry name" value="GFO_IDH_MocA"/>
    <property type="match status" value="1"/>
</dbReference>
<dbReference type="GO" id="GO:0000166">
    <property type="term" value="F:nucleotide binding"/>
    <property type="evidence" value="ECO:0007669"/>
    <property type="project" value="InterPro"/>
</dbReference>
<reference evidence="3 4" key="1">
    <citation type="submission" date="2016-10" db="EMBL/GenBank/DDBJ databases">
        <authorList>
            <person name="de Groot N.N."/>
        </authorList>
    </citation>
    <scope>NUCLEOTIDE SEQUENCE [LARGE SCALE GENOMIC DNA]</scope>
    <source>
        <strain evidence="3 4">CGMCC 1.9159</strain>
    </source>
</reference>
<feature type="domain" description="Gfo/Idh/MocA-like oxidoreductase N-terminal" evidence="1">
    <location>
        <begin position="3"/>
        <end position="105"/>
    </location>
</feature>
<dbReference type="PANTHER" id="PTHR43249:SF1">
    <property type="entry name" value="D-GLUCOSIDE 3-DEHYDROGENASE"/>
    <property type="match status" value="1"/>
</dbReference>
<dbReference type="InterPro" id="IPR000683">
    <property type="entry name" value="Gfo/Idh/MocA-like_OxRdtase_N"/>
</dbReference>
<dbReference type="Gene3D" id="3.40.50.720">
    <property type="entry name" value="NAD(P)-binding Rossmann-like Domain"/>
    <property type="match status" value="1"/>
</dbReference>
<dbReference type="SUPFAM" id="SSF55347">
    <property type="entry name" value="Glyceraldehyde-3-phosphate dehydrogenase-like, C-terminal domain"/>
    <property type="match status" value="1"/>
</dbReference>
<protein>
    <submittedName>
        <fullName evidence="3">Predicted dehydrogenase</fullName>
    </submittedName>
</protein>
<gene>
    <name evidence="3" type="ORF">SAMN04488242_0831</name>
</gene>
<organism evidence="3 4">
    <name type="scientific">Tessaracoccus oleiagri</name>
    <dbReference type="NCBI Taxonomy" id="686624"/>
    <lineage>
        <taxon>Bacteria</taxon>
        <taxon>Bacillati</taxon>
        <taxon>Actinomycetota</taxon>
        <taxon>Actinomycetes</taxon>
        <taxon>Propionibacteriales</taxon>
        <taxon>Propionibacteriaceae</taxon>
        <taxon>Tessaracoccus</taxon>
    </lineage>
</organism>
<keyword evidence="4" id="KW-1185">Reference proteome</keyword>
<dbReference type="EMBL" id="FNGP01000001">
    <property type="protein sequence ID" value="SDL22407.1"/>
    <property type="molecule type" value="Genomic_DNA"/>
</dbReference>
<name>A0A1G9IB17_9ACTN</name>
<feature type="domain" description="GFO/IDH/MocA-like oxidoreductase" evidence="2">
    <location>
        <begin position="116"/>
        <end position="236"/>
    </location>
</feature>
<sequence length="323" mass="34878">MVHLAALRKLELAELVAVCDVDPVAREAAATAHGVPGYSSVEELLANEQVDVVHVCTPHDQHAPVIIACLEAGVNVLTEKPLAESLASADRVIAAEAASSAKLGVCFQNRYNAPVRIARERLSSGEFGTIRGGAGTVMWTRTPAYYASKPWRGTWANSGGGLLMNQAIHTVDLLQWLVGPVERVDGAAHTRALADSIEVEDTADMLLTHAGGATSIFYATNAHTINDSVLVEVVTDTAVFRIGEDLTIAHTDGRTERITPAPASSDGRDYWGTSHEDLIRDFYSQLGSDEGFWISADEARRSLEIIADVYDQSYPERTQPKEQ</sequence>
<dbReference type="Pfam" id="PF22725">
    <property type="entry name" value="GFO_IDH_MocA_C3"/>
    <property type="match status" value="1"/>
</dbReference>
<dbReference type="Gene3D" id="3.30.360.10">
    <property type="entry name" value="Dihydrodipicolinate Reductase, domain 2"/>
    <property type="match status" value="1"/>
</dbReference>
<evidence type="ECO:0000313" key="4">
    <source>
        <dbReference type="Proteomes" id="UP000199475"/>
    </source>
</evidence>
<dbReference type="AlphaFoldDB" id="A0A1G9IB17"/>
<evidence type="ECO:0000259" key="2">
    <source>
        <dbReference type="Pfam" id="PF22725"/>
    </source>
</evidence>
<evidence type="ECO:0000259" key="1">
    <source>
        <dbReference type="Pfam" id="PF01408"/>
    </source>
</evidence>
<dbReference type="PANTHER" id="PTHR43249">
    <property type="entry name" value="UDP-N-ACETYL-2-AMINO-2-DEOXY-D-GLUCURONATE OXIDASE"/>
    <property type="match status" value="1"/>
</dbReference>